<reference evidence="2 3" key="1">
    <citation type="journal article" date="2009" name="Stand. Genomic Sci.">
        <title>Complete genome sequence of Beutenbergia cavernae type strain (HKI 0122).</title>
        <authorList>
            <person name="Land M."/>
            <person name="Pukall R."/>
            <person name="Abt B."/>
            <person name="Goker M."/>
            <person name="Rohde M."/>
            <person name="Glavina Del Rio T."/>
            <person name="Tice H."/>
            <person name="Copeland A."/>
            <person name="Cheng J.F."/>
            <person name="Lucas S."/>
            <person name="Chen F."/>
            <person name="Nolan M."/>
            <person name="Bruce D."/>
            <person name="Goodwin L."/>
            <person name="Pitluck S."/>
            <person name="Ivanova N."/>
            <person name="Mavromatis K."/>
            <person name="Ovchinnikova G."/>
            <person name="Pati A."/>
            <person name="Chen A."/>
            <person name="Palaniappan K."/>
            <person name="Hauser L."/>
            <person name="Chang Y.J."/>
            <person name="Jefferies C.C."/>
            <person name="Saunders E."/>
            <person name="Brettin T."/>
            <person name="Detter J.C."/>
            <person name="Han C."/>
            <person name="Chain P."/>
            <person name="Bristow J."/>
            <person name="Eisen J.A."/>
            <person name="Markowitz V."/>
            <person name="Hugenholtz P."/>
            <person name="Kyrpides N.C."/>
            <person name="Klenk H.P."/>
            <person name="Lapidus A."/>
        </authorList>
    </citation>
    <scope>NUCLEOTIDE SEQUENCE [LARGE SCALE GENOMIC DNA]</scope>
    <source>
        <strain evidence="3">ATCC BAA-8 / DSM 12333 / NBRC 16432</strain>
    </source>
</reference>
<dbReference type="EMBL" id="CP001618">
    <property type="protein sequence ID" value="ACQ81548.1"/>
    <property type="molecule type" value="Genomic_DNA"/>
</dbReference>
<dbReference type="eggNOG" id="COG3828">
    <property type="taxonomic scope" value="Bacteria"/>
</dbReference>
<dbReference type="Gene3D" id="3.40.50.880">
    <property type="match status" value="1"/>
</dbReference>
<sequence length="218" mass="23364">MGIVVLAGTGRYADPWHDFPGTSEAIAGVLRKEGHAVEVRPTEPDAFDLAGADLLVVNAGGGLHEDTGGTEWAAAHAALTTTLSIGMPVLGVHAAANTFTDVPAWHARLGGRWVVGTSMHPERGESRFDVVMPPHPIVAGLHTLHVADDERYSRLETDPFVVPLLDHAHDGLRHVCAWVHDGAHGRAVYDGLGHGATSYDSPDRRELLLREVRWLLGA</sequence>
<evidence type="ECO:0000313" key="3">
    <source>
        <dbReference type="Proteomes" id="UP000007962"/>
    </source>
</evidence>
<proteinExistence type="predicted"/>
<evidence type="ECO:0000313" key="2">
    <source>
        <dbReference type="EMBL" id="ACQ81548.1"/>
    </source>
</evidence>
<feature type="domain" description="ThuA-like" evidence="1">
    <location>
        <begin position="20"/>
        <end position="214"/>
    </location>
</feature>
<protein>
    <recommendedName>
        <fullName evidence="1">ThuA-like domain-containing protein</fullName>
    </recommendedName>
</protein>
<accession>C5C1D8</accession>
<dbReference type="HOGENOM" id="CLU_107974_0_0_11"/>
<dbReference type="Pfam" id="PF06283">
    <property type="entry name" value="ThuA"/>
    <property type="match status" value="1"/>
</dbReference>
<dbReference type="InterPro" id="IPR029010">
    <property type="entry name" value="ThuA-like"/>
</dbReference>
<gene>
    <name evidence="2" type="ordered locus">Bcav_3305</name>
</gene>
<name>C5C1D8_BEUC1</name>
<dbReference type="Proteomes" id="UP000007962">
    <property type="component" value="Chromosome"/>
</dbReference>
<dbReference type="PANTHER" id="PTHR40469:SF2">
    <property type="entry name" value="GALACTOSE-BINDING DOMAIN-LIKE SUPERFAMILY PROTEIN"/>
    <property type="match status" value="1"/>
</dbReference>
<dbReference type="KEGG" id="bcv:Bcav_3305"/>
<organism evidence="2 3">
    <name type="scientific">Beutenbergia cavernae (strain ATCC BAA-8 / DSM 12333 / CCUG 43141 / JCM 11478 / NBRC 16432 / NCIMB 13614 / HKI 0122)</name>
    <dbReference type="NCBI Taxonomy" id="471853"/>
    <lineage>
        <taxon>Bacteria</taxon>
        <taxon>Bacillati</taxon>
        <taxon>Actinomycetota</taxon>
        <taxon>Actinomycetes</taxon>
        <taxon>Micrococcales</taxon>
        <taxon>Beutenbergiaceae</taxon>
        <taxon>Beutenbergia</taxon>
    </lineage>
</organism>
<dbReference type="SUPFAM" id="SSF52317">
    <property type="entry name" value="Class I glutamine amidotransferase-like"/>
    <property type="match status" value="1"/>
</dbReference>
<keyword evidence="3" id="KW-1185">Reference proteome</keyword>
<dbReference type="AlphaFoldDB" id="C5C1D8"/>
<dbReference type="PANTHER" id="PTHR40469">
    <property type="entry name" value="SECRETED GLYCOSYL HYDROLASE"/>
    <property type="match status" value="1"/>
</dbReference>
<evidence type="ECO:0000259" key="1">
    <source>
        <dbReference type="Pfam" id="PF06283"/>
    </source>
</evidence>
<dbReference type="InterPro" id="IPR029062">
    <property type="entry name" value="Class_I_gatase-like"/>
</dbReference>
<dbReference type="STRING" id="471853.Bcav_3305"/>